<evidence type="ECO:0000313" key="4">
    <source>
        <dbReference type="EMBL" id="MEK0306521.1"/>
    </source>
</evidence>
<keyword evidence="3" id="KW-0472">Membrane</keyword>
<keyword evidence="3" id="KW-0812">Transmembrane</keyword>
<keyword evidence="5" id="KW-1185">Reference proteome</keyword>
<dbReference type="RefSeq" id="WP_340469052.1">
    <property type="nucleotide sequence ID" value="NZ_JBANBB010000001.1"/>
</dbReference>
<keyword evidence="1" id="KW-0175">Coiled coil</keyword>
<dbReference type="Pfam" id="PF04977">
    <property type="entry name" value="DivIC"/>
    <property type="match status" value="1"/>
</dbReference>
<dbReference type="EMBL" id="JBANBB010000001">
    <property type="protein sequence ID" value="MEK0306521.1"/>
    <property type="molecule type" value="Genomic_DNA"/>
</dbReference>
<evidence type="ECO:0000256" key="3">
    <source>
        <dbReference type="SAM" id="Phobius"/>
    </source>
</evidence>
<evidence type="ECO:0000256" key="2">
    <source>
        <dbReference type="SAM" id="MobiDB-lite"/>
    </source>
</evidence>
<dbReference type="InterPro" id="IPR007060">
    <property type="entry name" value="FtsL/DivIC"/>
</dbReference>
<evidence type="ECO:0000256" key="1">
    <source>
        <dbReference type="SAM" id="Coils"/>
    </source>
</evidence>
<name>A0ABU8ZMQ7_9BIFI</name>
<feature type="region of interest" description="Disordered" evidence="2">
    <location>
        <begin position="147"/>
        <end position="194"/>
    </location>
</feature>
<keyword evidence="3" id="KW-1133">Transmembrane helix</keyword>
<feature type="region of interest" description="Disordered" evidence="2">
    <location>
        <begin position="1"/>
        <end position="25"/>
    </location>
</feature>
<comment type="caution">
    <text evidence="4">The sequence shown here is derived from an EMBL/GenBank/DDBJ whole genome shotgun (WGS) entry which is preliminary data.</text>
</comment>
<feature type="coiled-coil region" evidence="1">
    <location>
        <begin position="60"/>
        <end position="87"/>
    </location>
</feature>
<gene>
    <name evidence="4" type="ORF">V8P97_03420</name>
</gene>
<sequence length="194" mass="20871">MSKRKTDRQGGTRAPQDSKRAGGGSSAGPISFFLAVIIMVLGLIQLAATFHNYAINLSQLNALKNQQAALIAQKQDLENQIQRWDDKAYVTAQARERLGFVFPGEQAIRVLHADALASESKDQDEGKGADAPHQNALPWYQELAYSFKKADQKPAREPAQSEGKAPKEGGKGDQAPGTQQEDQAKGDPSGSKAG</sequence>
<protein>
    <submittedName>
        <fullName evidence="4">Septum formation initiator family protein</fullName>
    </submittedName>
</protein>
<dbReference type="Proteomes" id="UP001373159">
    <property type="component" value="Unassembled WGS sequence"/>
</dbReference>
<organism evidence="4 5">
    <name type="scientific">Bifidobacterium favimelis</name>
    <dbReference type="NCBI Taxonomy" id="3122979"/>
    <lineage>
        <taxon>Bacteria</taxon>
        <taxon>Bacillati</taxon>
        <taxon>Actinomycetota</taxon>
        <taxon>Actinomycetes</taxon>
        <taxon>Bifidobacteriales</taxon>
        <taxon>Bifidobacteriaceae</taxon>
        <taxon>Bifidobacterium</taxon>
    </lineage>
</organism>
<proteinExistence type="predicted"/>
<evidence type="ECO:0000313" key="5">
    <source>
        <dbReference type="Proteomes" id="UP001373159"/>
    </source>
</evidence>
<feature type="transmembrane region" description="Helical" evidence="3">
    <location>
        <begin position="21"/>
        <end position="48"/>
    </location>
</feature>
<accession>A0ABU8ZMQ7</accession>
<reference evidence="4 5" key="1">
    <citation type="submission" date="2024-02" db="EMBL/GenBank/DDBJ databases">
        <title>Bifidobacterium honeyensis sp. nov., isolated from the comb honey.</title>
        <authorList>
            <person name="Liu W."/>
            <person name="Li Y."/>
        </authorList>
    </citation>
    <scope>NUCLEOTIDE SEQUENCE [LARGE SCALE GENOMIC DNA]</scope>
    <source>
        <strain evidence="4 5">IMAU50988</strain>
    </source>
</reference>